<dbReference type="STRING" id="47427.A0A2H3D1S7"/>
<dbReference type="Proteomes" id="UP000217790">
    <property type="component" value="Unassembled WGS sequence"/>
</dbReference>
<protein>
    <recommendedName>
        <fullName evidence="2">Fe2OG dioxygenase domain-containing protein</fullName>
    </recommendedName>
</protein>
<comment type="similarity">
    <text evidence="1">Belongs to the iron/ascorbate-dependent oxidoreductase family.</text>
</comment>
<organism evidence="3 4">
    <name type="scientific">Armillaria gallica</name>
    <name type="common">Bulbous honey fungus</name>
    <name type="synonym">Armillaria bulbosa</name>
    <dbReference type="NCBI Taxonomy" id="47427"/>
    <lineage>
        <taxon>Eukaryota</taxon>
        <taxon>Fungi</taxon>
        <taxon>Dikarya</taxon>
        <taxon>Basidiomycota</taxon>
        <taxon>Agaricomycotina</taxon>
        <taxon>Agaricomycetes</taxon>
        <taxon>Agaricomycetidae</taxon>
        <taxon>Agaricales</taxon>
        <taxon>Marasmiineae</taxon>
        <taxon>Physalacriaceae</taxon>
        <taxon>Armillaria</taxon>
    </lineage>
</organism>
<dbReference type="AlphaFoldDB" id="A0A2H3D1S7"/>
<evidence type="ECO:0000313" key="4">
    <source>
        <dbReference type="Proteomes" id="UP000217790"/>
    </source>
</evidence>
<dbReference type="PANTHER" id="PTHR33099">
    <property type="entry name" value="FE2OG DIOXYGENASE DOMAIN-CONTAINING PROTEIN"/>
    <property type="match status" value="1"/>
</dbReference>
<dbReference type="Gene3D" id="2.60.120.620">
    <property type="entry name" value="q2cbj1_9rhob like domain"/>
    <property type="match status" value="1"/>
</dbReference>
<dbReference type="PROSITE" id="PS51471">
    <property type="entry name" value="FE2OG_OXY"/>
    <property type="match status" value="1"/>
</dbReference>
<reference evidence="4" key="1">
    <citation type="journal article" date="2017" name="Nat. Ecol. Evol.">
        <title>Genome expansion and lineage-specific genetic innovations in the forest pathogenic fungi Armillaria.</title>
        <authorList>
            <person name="Sipos G."/>
            <person name="Prasanna A.N."/>
            <person name="Walter M.C."/>
            <person name="O'Connor E."/>
            <person name="Balint B."/>
            <person name="Krizsan K."/>
            <person name="Kiss B."/>
            <person name="Hess J."/>
            <person name="Varga T."/>
            <person name="Slot J."/>
            <person name="Riley R."/>
            <person name="Boka B."/>
            <person name="Rigling D."/>
            <person name="Barry K."/>
            <person name="Lee J."/>
            <person name="Mihaltcheva S."/>
            <person name="LaButti K."/>
            <person name="Lipzen A."/>
            <person name="Waldron R."/>
            <person name="Moloney N.M."/>
            <person name="Sperisen C."/>
            <person name="Kredics L."/>
            <person name="Vagvoelgyi C."/>
            <person name="Patrignani A."/>
            <person name="Fitzpatrick D."/>
            <person name="Nagy I."/>
            <person name="Doyle S."/>
            <person name="Anderson J.B."/>
            <person name="Grigoriev I.V."/>
            <person name="Gueldener U."/>
            <person name="Muensterkoetter M."/>
            <person name="Nagy L.G."/>
        </authorList>
    </citation>
    <scope>NUCLEOTIDE SEQUENCE [LARGE SCALE GENOMIC DNA]</scope>
    <source>
        <strain evidence="4">Ar21-2</strain>
    </source>
</reference>
<gene>
    <name evidence="3" type="ORF">ARMGADRAFT_997872</name>
</gene>
<keyword evidence="1" id="KW-0479">Metal-binding</keyword>
<feature type="non-terminal residue" evidence="3">
    <location>
        <position position="1"/>
    </location>
</feature>
<dbReference type="OrthoDB" id="27483at2759"/>
<evidence type="ECO:0000313" key="3">
    <source>
        <dbReference type="EMBL" id="PBK87694.1"/>
    </source>
</evidence>
<dbReference type="InterPro" id="IPR044862">
    <property type="entry name" value="Pro_4_hyd_alph_FE2OG_OXY"/>
</dbReference>
<evidence type="ECO:0000256" key="1">
    <source>
        <dbReference type="RuleBase" id="RU003682"/>
    </source>
</evidence>
<dbReference type="InterPro" id="IPR005123">
    <property type="entry name" value="Oxoglu/Fe-dep_dioxygenase_dom"/>
</dbReference>
<dbReference type="GO" id="GO:0016491">
    <property type="term" value="F:oxidoreductase activity"/>
    <property type="evidence" value="ECO:0007669"/>
    <property type="project" value="UniProtKB-KW"/>
</dbReference>
<keyword evidence="4" id="KW-1185">Reference proteome</keyword>
<name>A0A2H3D1S7_ARMGA</name>
<dbReference type="Pfam" id="PF13640">
    <property type="entry name" value="2OG-FeII_Oxy_3"/>
    <property type="match status" value="1"/>
</dbReference>
<accession>A0A2H3D1S7</accession>
<keyword evidence="1" id="KW-0560">Oxidoreductase</keyword>
<dbReference type="GO" id="GO:0046872">
    <property type="term" value="F:metal ion binding"/>
    <property type="evidence" value="ECO:0007669"/>
    <property type="project" value="UniProtKB-KW"/>
</dbReference>
<evidence type="ECO:0000259" key="2">
    <source>
        <dbReference type="PROSITE" id="PS51471"/>
    </source>
</evidence>
<dbReference type="EMBL" id="KZ293677">
    <property type="protein sequence ID" value="PBK87694.1"/>
    <property type="molecule type" value="Genomic_DNA"/>
</dbReference>
<keyword evidence="1" id="KW-0408">Iron</keyword>
<dbReference type="InParanoid" id="A0A2H3D1S7"/>
<sequence length="463" mass="51876">MSATLQHPEVESIKKALTEAKFSHGLHQVPLDKLVLFYTKQHQDNHCASHFLNLASATEESLQDLCNASDPASFGLGNKDTFDESYRKAKKLDSSQFACTFDLQASGVLDQVRVDLVEGCNESTKILRAELYKLNTYAKGDFFKAHKDTPRSENMIGSLVIIFPTDHQGGSFVLRQDGQEWTFGAEKMLADSTHEVPVLSHVAFYSDVEHEVLPVTSGVRVTLTYNLYLEDEPRSVAKTLSNPTTDVLKTALQNLLINEAFLPQGGLIGFGLRHQYPLAISKYRGPMPKIDGNPNEDFKQYIDDDEFVQQGRNRLSQLADTLKGNDANILRACRDLGLDANIRILYRPRGDGIIYMVDHVIPDQDEGMYESNDLEDVLLKSSGTLVSATDEYVQDQYRWYKNVVQLPEIIWVTPITMFNRRDSSFIAYGNEACVSYLYGDVCLIVKVGSPGSRTEGKVQPVVQ</sequence>
<feature type="domain" description="Fe2OG dioxygenase" evidence="2">
    <location>
        <begin position="125"/>
        <end position="229"/>
    </location>
</feature>
<dbReference type="OMA" id="FNADTHT"/>
<dbReference type="PANTHER" id="PTHR33099:SF7">
    <property type="entry name" value="MYND-TYPE DOMAIN-CONTAINING PROTEIN"/>
    <property type="match status" value="1"/>
</dbReference>
<proteinExistence type="inferred from homology"/>